<proteinExistence type="predicted"/>
<dbReference type="AlphaFoldDB" id="A0A0F9HDH9"/>
<comment type="caution">
    <text evidence="1">The sequence shown here is derived from an EMBL/GenBank/DDBJ whole genome shotgun (WGS) entry which is preliminary data.</text>
</comment>
<dbReference type="EMBL" id="LAZR01025040">
    <property type="protein sequence ID" value="KKL73182.1"/>
    <property type="molecule type" value="Genomic_DNA"/>
</dbReference>
<organism evidence="1">
    <name type="scientific">marine sediment metagenome</name>
    <dbReference type="NCBI Taxonomy" id="412755"/>
    <lineage>
        <taxon>unclassified sequences</taxon>
        <taxon>metagenomes</taxon>
        <taxon>ecological metagenomes</taxon>
    </lineage>
</organism>
<protein>
    <submittedName>
        <fullName evidence="1">Uncharacterized protein</fullName>
    </submittedName>
</protein>
<name>A0A0F9HDH9_9ZZZZ</name>
<accession>A0A0F9HDH9</accession>
<sequence length="410" mass="44781">MIDLLTLKASRAIRTGDVRYRRGEVYVAHPRDLAKSGTVEFDAIEPDGRVLWMSAEVLGVDDPGTDAVRIRFSNGSQQYYLDQDDFKFKLVTDTDSWVDEYTRPHMLGNIDLWTQGSLKLVVHLVVTKQYPDPRIKDAVVLLDLPAWEGAAAQAIRIIATGVRDLRPILIHGSTLTEDTSEFNIGSPYSEHQIVLEEIVQVTLDGVHKSAELSDGKIVLLGPPARAGQAVKIAATFVPTITVRRVGEIRVISQTPAWVMSNLILGGGLNGRLAPVDVSGTEVERRYVDLQITARGASHRQADALAMRAAILEAFSSGFTVCIDSGRTFSAQIENQVEVLPGGSASIPEAIAIIRLGMTEFTSHRTIRNSRVENDDGSFEVMTNVIALGFPDAGLDLEVTSEDFPTDCQEA</sequence>
<reference evidence="1" key="1">
    <citation type="journal article" date="2015" name="Nature">
        <title>Complex archaea that bridge the gap between prokaryotes and eukaryotes.</title>
        <authorList>
            <person name="Spang A."/>
            <person name="Saw J.H."/>
            <person name="Jorgensen S.L."/>
            <person name="Zaremba-Niedzwiedzka K."/>
            <person name="Martijn J."/>
            <person name="Lind A.E."/>
            <person name="van Eijk R."/>
            <person name="Schleper C."/>
            <person name="Guy L."/>
            <person name="Ettema T.J."/>
        </authorList>
    </citation>
    <scope>NUCLEOTIDE SEQUENCE</scope>
</reference>
<gene>
    <name evidence="1" type="ORF">LCGC14_2077470</name>
</gene>
<evidence type="ECO:0000313" key="1">
    <source>
        <dbReference type="EMBL" id="KKL73182.1"/>
    </source>
</evidence>